<dbReference type="GO" id="GO:0032446">
    <property type="term" value="P:protein modification by small protein conjugation"/>
    <property type="evidence" value="ECO:0007669"/>
    <property type="project" value="UniProtKB-ARBA"/>
</dbReference>
<evidence type="ECO:0000259" key="2">
    <source>
        <dbReference type="PROSITE" id="PS50127"/>
    </source>
</evidence>
<feature type="non-terminal residue" evidence="3">
    <location>
        <position position="452"/>
    </location>
</feature>
<reference evidence="3" key="1">
    <citation type="submission" date="2023-10" db="EMBL/GenBank/DDBJ databases">
        <title>Genome assembly of Pristionchus species.</title>
        <authorList>
            <person name="Yoshida K."/>
            <person name="Sommer R.J."/>
        </authorList>
    </citation>
    <scope>NUCLEOTIDE SEQUENCE</scope>
    <source>
        <strain evidence="3">RS0144</strain>
    </source>
</reference>
<dbReference type="InterPro" id="IPR016135">
    <property type="entry name" value="UBQ-conjugating_enzyme/RWD"/>
</dbReference>
<dbReference type="Pfam" id="PF00179">
    <property type="entry name" value="UQ_con"/>
    <property type="match status" value="1"/>
</dbReference>
<protein>
    <recommendedName>
        <fullName evidence="2">UBC core domain-containing protein</fullName>
    </recommendedName>
</protein>
<evidence type="ECO:0000313" key="4">
    <source>
        <dbReference type="Proteomes" id="UP001432027"/>
    </source>
</evidence>
<dbReference type="Proteomes" id="UP001432027">
    <property type="component" value="Unassembled WGS sequence"/>
</dbReference>
<evidence type="ECO:0000256" key="1">
    <source>
        <dbReference type="SAM" id="MobiDB-lite"/>
    </source>
</evidence>
<dbReference type="CDD" id="cd23814">
    <property type="entry name" value="UEV_AKTIP"/>
    <property type="match status" value="1"/>
</dbReference>
<dbReference type="EMBL" id="BTSX01000001">
    <property type="protein sequence ID" value="GMS80224.1"/>
    <property type="molecule type" value="Genomic_DNA"/>
</dbReference>
<dbReference type="Gene3D" id="3.10.110.10">
    <property type="entry name" value="Ubiquitin Conjugating Enzyme"/>
    <property type="match status" value="1"/>
</dbReference>
<dbReference type="InterPro" id="IPR000608">
    <property type="entry name" value="UBC"/>
</dbReference>
<name>A0AAV5SBP9_9BILA</name>
<gene>
    <name evidence="3" type="ORF">PENTCL1PPCAC_2399</name>
</gene>
<dbReference type="AlphaFoldDB" id="A0AAV5SBP9"/>
<sequence length="452" mass="51740">MASKEDSETYEIAEEAHAAEKLGLSPDLLLRHAIISEYAILGRKPIDGMFILPGHQNILEWSGILFIRSGVYVGGIFRFCVSLPNNFPETDDLPVIVLESEVFHPQISLKDRRVDLTRYFPDGWKRDKHHVWNALIVLHRIFFSLDVDVETAANNEAAILWKDDKRKFKSLARQCVDHSRTIVYEDPANVKDPNCLRFTPWCEAEHQATRERIMNQKSSLSPSHSSSPVSSYSWIDTDTLTYMTEPCNIKMDMDSSRNHSDRVTHGIERLDLSGIIDEAEEVLPNGINGEKKELTSPVESMKEGETTDDEEIGESHLEDIEGVLQELIEELTVRTDKKKRGEGETEKTREVVFPKWNDDMAPKFQPYDCDKASEDWDAMMVERREIEASKQGQMKRSIPHRPFFFGTEEVAAAANSAIKGVNKTMKKALDAISKELRDFHTLHHDMRIVWLN</sequence>
<accession>A0AAV5SBP9</accession>
<dbReference type="PANTHER" id="PTHR24067">
    <property type="entry name" value="UBIQUITIN-CONJUGATING ENZYME E2"/>
    <property type="match status" value="1"/>
</dbReference>
<dbReference type="InterPro" id="IPR050113">
    <property type="entry name" value="Ub_conjugating_enzyme"/>
</dbReference>
<dbReference type="PROSITE" id="PS50127">
    <property type="entry name" value="UBC_2"/>
    <property type="match status" value="1"/>
</dbReference>
<organism evidence="3 4">
    <name type="scientific">Pristionchus entomophagus</name>
    <dbReference type="NCBI Taxonomy" id="358040"/>
    <lineage>
        <taxon>Eukaryota</taxon>
        <taxon>Metazoa</taxon>
        <taxon>Ecdysozoa</taxon>
        <taxon>Nematoda</taxon>
        <taxon>Chromadorea</taxon>
        <taxon>Rhabditida</taxon>
        <taxon>Rhabditina</taxon>
        <taxon>Diplogasteromorpha</taxon>
        <taxon>Diplogasteroidea</taxon>
        <taxon>Neodiplogasteridae</taxon>
        <taxon>Pristionchus</taxon>
    </lineage>
</organism>
<dbReference type="SMART" id="SM00212">
    <property type="entry name" value="UBCc"/>
    <property type="match status" value="1"/>
</dbReference>
<dbReference type="SUPFAM" id="SSF54495">
    <property type="entry name" value="UBC-like"/>
    <property type="match status" value="1"/>
</dbReference>
<evidence type="ECO:0000313" key="3">
    <source>
        <dbReference type="EMBL" id="GMS80224.1"/>
    </source>
</evidence>
<feature type="domain" description="UBC core" evidence="2">
    <location>
        <begin position="29"/>
        <end position="181"/>
    </location>
</feature>
<comment type="caution">
    <text evidence="3">The sequence shown here is derived from an EMBL/GenBank/DDBJ whole genome shotgun (WGS) entry which is preliminary data.</text>
</comment>
<proteinExistence type="predicted"/>
<keyword evidence="4" id="KW-1185">Reference proteome</keyword>
<feature type="compositionally biased region" description="Basic and acidic residues" evidence="1">
    <location>
        <begin position="289"/>
        <end position="305"/>
    </location>
</feature>
<feature type="region of interest" description="Disordered" evidence="1">
    <location>
        <begin position="288"/>
        <end position="311"/>
    </location>
</feature>